<proteinExistence type="evidence at protein level"/>
<organism evidence="10 11">
    <name type="scientific">Nematostella vectensis</name>
    <name type="common">Starlet sea anemone</name>
    <dbReference type="NCBI Taxonomy" id="45351"/>
    <lineage>
        <taxon>Eukaryota</taxon>
        <taxon>Metazoa</taxon>
        <taxon>Cnidaria</taxon>
        <taxon>Anthozoa</taxon>
        <taxon>Hexacorallia</taxon>
        <taxon>Actiniaria</taxon>
        <taxon>Edwardsiidae</taxon>
        <taxon>Nematostella</taxon>
    </lineage>
</organism>
<dbReference type="FunFam" id="1.20.5.170:FF:000125">
    <property type="entry name" value="LAS1-like, ribosome biogenesis factor"/>
    <property type="match status" value="1"/>
</dbReference>
<evidence type="ECO:0000256" key="7">
    <source>
        <dbReference type="SAM" id="Coils"/>
    </source>
</evidence>
<dbReference type="InterPro" id="IPR046347">
    <property type="entry name" value="bZIP_sf"/>
</dbReference>
<dbReference type="OrthoDB" id="6606299at2759"/>
<evidence type="ECO:0000256" key="3">
    <source>
        <dbReference type="ARBA" id="ARBA00023125"/>
    </source>
</evidence>
<dbReference type="AlphaFoldDB" id="A7SXY9"/>
<accession>A7SXY9</accession>
<evidence type="ECO:0000313" key="10">
    <source>
        <dbReference type="EMBL" id="EDO31417.1"/>
    </source>
</evidence>
<keyword evidence="3" id="KW-0238">DNA-binding</keyword>
<dbReference type="GO" id="GO:0043565">
    <property type="term" value="F:sequence-specific DNA binding"/>
    <property type="evidence" value="ECO:0000318"/>
    <property type="project" value="GO_Central"/>
</dbReference>
<keyword evidence="4" id="KW-0804">Transcription</keyword>
<keyword evidence="7" id="KW-0175">Coiled coil</keyword>
<dbReference type="eggNOG" id="ENOG502RYHQ">
    <property type="taxonomic scope" value="Eukaryota"/>
</dbReference>
<name>A7SXY9_NEMVE</name>
<evidence type="ECO:0000256" key="8">
    <source>
        <dbReference type="SAM" id="MobiDB-lite"/>
    </source>
</evidence>
<dbReference type="GO" id="GO:0005634">
    <property type="term" value="C:nucleus"/>
    <property type="evidence" value="ECO:0000318"/>
    <property type="project" value="GO_Central"/>
</dbReference>
<evidence type="ECO:0000313" key="11">
    <source>
        <dbReference type="Proteomes" id="UP000001593"/>
    </source>
</evidence>
<comment type="interaction">
    <interactant intactId="EBI-26600111">
        <id>A7SXY9</id>
    </interactant>
    <interactant intactId="EBI-26599062">
        <id>A7S7R0</id>
        <label>NEMVEDRAFT_v1g243410</label>
    </interactant>
    <organismsDiffer>false</organismsDiffer>
    <experiments>2</experiments>
</comment>
<feature type="domain" description="BZIP" evidence="9">
    <location>
        <begin position="180"/>
        <end position="239"/>
    </location>
</feature>
<dbReference type="PANTHER" id="PTHR46542">
    <property type="entry name" value="X-BOX BINDING PROTEIN 1"/>
    <property type="match status" value="1"/>
</dbReference>
<keyword evidence="11" id="KW-1185">Reference proteome</keyword>
<dbReference type="SUPFAM" id="SSF57959">
    <property type="entry name" value="Leucine zipper domain"/>
    <property type="match status" value="1"/>
</dbReference>
<evidence type="ECO:0000256" key="1">
    <source>
        <dbReference type="ARBA" id="ARBA00022843"/>
    </source>
</evidence>
<dbReference type="CDD" id="cd14706">
    <property type="entry name" value="bZIP_CREBZF"/>
    <property type="match status" value="1"/>
</dbReference>
<dbReference type="STRING" id="45351.A7SXY9"/>
<reference evidence="10 11" key="1">
    <citation type="journal article" date="2007" name="Science">
        <title>Sea anemone genome reveals ancestral eumetazoan gene repertoire and genomic organization.</title>
        <authorList>
            <person name="Putnam N.H."/>
            <person name="Srivastava M."/>
            <person name="Hellsten U."/>
            <person name="Dirks B."/>
            <person name="Chapman J."/>
            <person name="Salamov A."/>
            <person name="Terry A."/>
            <person name="Shapiro H."/>
            <person name="Lindquist E."/>
            <person name="Kapitonov V.V."/>
            <person name="Jurka J."/>
            <person name="Genikhovich G."/>
            <person name="Grigoriev I.V."/>
            <person name="Lucas S.M."/>
            <person name="Steele R.E."/>
            <person name="Finnerty J.R."/>
            <person name="Technau U."/>
            <person name="Martindale M.Q."/>
            <person name="Rokhsar D.S."/>
        </authorList>
    </citation>
    <scope>NUCLEOTIDE SEQUENCE [LARGE SCALE GENOMIC DNA]</scope>
    <source>
        <strain evidence="11">CH2 X CH6</strain>
    </source>
</reference>
<dbReference type="Gene3D" id="1.20.5.170">
    <property type="match status" value="1"/>
</dbReference>
<feature type="region of interest" description="Disordered" evidence="8">
    <location>
        <begin position="1"/>
        <end position="22"/>
    </location>
</feature>
<protein>
    <recommendedName>
        <fullName evidence="6">X-box-binding protein 1</fullName>
    </recommendedName>
</protein>
<dbReference type="Proteomes" id="UP000001593">
    <property type="component" value="Unassembled WGS sequence"/>
</dbReference>
<feature type="coiled-coil region" evidence="7">
    <location>
        <begin position="194"/>
        <end position="235"/>
    </location>
</feature>
<gene>
    <name evidence="10" type="ORF">NEMVEDRAFT_v1g248021</name>
</gene>
<sequence length="367" mass="40161">MTSYSFPDVGPTFSSPRSFRDTSWSRDCPEILLKTPCIGMLDIPLVNLGLADHTYCLPPSAITLEVFAKLQAKAMENGELLRWEDASIAFEPPNSDQESKSSCSSLSPAHSVDSGFDAGMESLLADFLGGEGSSPDLNLDLLLNEPTTFTEPKAPTAILTKPKPSPFNEPLTEEELKDIEDKNKKNAIAARENRAKKKKYMEDLEKTVQDLKKENQELQTGHSKLQKTVEALNDEVSYYKNVLANQSTLSLLLNRIATTPGINFGTSFGKDAGGCSQGEKRREVVEVNTNQQSSSAAMVTVEDEGISHRYHTRRARKRPAETGTSSNIAVKHRPKATSGGICLHVSQDKVSLEMCQHCSAKALGIVE</sequence>
<dbReference type="InterPro" id="IPR052470">
    <property type="entry name" value="ER_Stress-Reg_TF"/>
</dbReference>
<dbReference type="KEGG" id="nve:5502323"/>
<dbReference type="PROSITE" id="PS50217">
    <property type="entry name" value="BZIP"/>
    <property type="match status" value="1"/>
</dbReference>
<dbReference type="GO" id="GO:0010468">
    <property type="term" value="P:regulation of gene expression"/>
    <property type="evidence" value="ECO:0000318"/>
    <property type="project" value="GO_Central"/>
</dbReference>
<dbReference type="InterPro" id="IPR004827">
    <property type="entry name" value="bZIP"/>
</dbReference>
<keyword evidence="1" id="KW-0832">Ubl conjugation</keyword>
<dbReference type="EMBL" id="DS469901">
    <property type="protein sequence ID" value="EDO31417.1"/>
    <property type="molecule type" value="Genomic_DNA"/>
</dbReference>
<keyword evidence="5" id="KW-0539">Nucleus</keyword>
<dbReference type="Pfam" id="PF07716">
    <property type="entry name" value="bZIP_2"/>
    <property type="match status" value="1"/>
</dbReference>
<evidence type="ECO:0000259" key="9">
    <source>
        <dbReference type="PROSITE" id="PS50217"/>
    </source>
</evidence>
<dbReference type="IntAct" id="A7SXY9">
    <property type="interactions" value="1"/>
</dbReference>
<evidence type="ECO:0000256" key="4">
    <source>
        <dbReference type="ARBA" id="ARBA00023163"/>
    </source>
</evidence>
<dbReference type="PhylomeDB" id="A7SXY9"/>
<evidence type="ECO:0000256" key="6">
    <source>
        <dbReference type="ARBA" id="ARBA00040165"/>
    </source>
</evidence>
<evidence type="ECO:0000256" key="5">
    <source>
        <dbReference type="ARBA" id="ARBA00023242"/>
    </source>
</evidence>
<dbReference type="SMART" id="SM00338">
    <property type="entry name" value="BRLZ"/>
    <property type="match status" value="1"/>
</dbReference>
<keyword evidence="2" id="KW-0805">Transcription regulation</keyword>
<evidence type="ECO:0000256" key="2">
    <source>
        <dbReference type="ARBA" id="ARBA00023015"/>
    </source>
</evidence>
<dbReference type="HOGENOM" id="CLU_755023_0_0_1"/>
<dbReference type="GO" id="GO:0003700">
    <property type="term" value="F:DNA-binding transcription factor activity"/>
    <property type="evidence" value="ECO:0007669"/>
    <property type="project" value="InterPro"/>
</dbReference>
<dbReference type="PROSITE" id="PS00036">
    <property type="entry name" value="BZIP_BASIC"/>
    <property type="match status" value="1"/>
</dbReference>
<dbReference type="InParanoid" id="A7SXY9"/>
<dbReference type="PANTHER" id="PTHR46542:SF1">
    <property type="entry name" value="X-BOX BINDING PROTEIN 1"/>
    <property type="match status" value="1"/>
</dbReference>
<dbReference type="OMA" id="FNEPLTE"/>